<dbReference type="EMBL" id="JAYKYQ010000019">
    <property type="protein sequence ID" value="MEB3514539.1"/>
    <property type="molecule type" value="Genomic_DNA"/>
</dbReference>
<dbReference type="InterPro" id="IPR000835">
    <property type="entry name" value="HTH_MarR-typ"/>
</dbReference>
<sequence length="135" mass="14796">MSETPDLAAAVMTLHRETAALYAETARRFELTSQQTQVLCLLGRHRPSFGELAALLGCDKTNVTGMVDRLERRGLVGRAPDPADRRITRVALTDEGSTVARNIRTHLSAAIADRLTELVSDDPARFDPLRKLLSG</sequence>
<proteinExistence type="predicted"/>
<dbReference type="SUPFAM" id="SSF46785">
    <property type="entry name" value="Winged helix' DNA-binding domain"/>
    <property type="match status" value="1"/>
</dbReference>
<dbReference type="PROSITE" id="PS50995">
    <property type="entry name" value="HTH_MARR_2"/>
    <property type="match status" value="1"/>
</dbReference>
<dbReference type="PANTHER" id="PTHR33164:SF43">
    <property type="entry name" value="HTH-TYPE TRANSCRIPTIONAL REPRESSOR YETL"/>
    <property type="match status" value="1"/>
</dbReference>
<dbReference type="InterPro" id="IPR023187">
    <property type="entry name" value="Tscrpt_reg_MarR-type_CS"/>
</dbReference>
<protein>
    <submittedName>
        <fullName evidence="5">MarR family transcriptional regulator</fullName>
    </submittedName>
</protein>
<dbReference type="Proteomes" id="UP001348098">
    <property type="component" value="Unassembled WGS sequence"/>
</dbReference>
<evidence type="ECO:0000256" key="3">
    <source>
        <dbReference type="ARBA" id="ARBA00023163"/>
    </source>
</evidence>
<dbReference type="Pfam" id="PF01047">
    <property type="entry name" value="MarR"/>
    <property type="match status" value="1"/>
</dbReference>
<dbReference type="PROSITE" id="PS01117">
    <property type="entry name" value="HTH_MARR_1"/>
    <property type="match status" value="1"/>
</dbReference>
<dbReference type="PRINTS" id="PR00598">
    <property type="entry name" value="HTHMARR"/>
</dbReference>
<feature type="domain" description="HTH marR-type" evidence="4">
    <location>
        <begin position="4"/>
        <end position="135"/>
    </location>
</feature>
<dbReference type="Gene3D" id="1.10.10.10">
    <property type="entry name" value="Winged helix-like DNA-binding domain superfamily/Winged helix DNA-binding domain"/>
    <property type="match status" value="1"/>
</dbReference>
<keyword evidence="1" id="KW-0805">Transcription regulation</keyword>
<dbReference type="RefSeq" id="WP_323124021.1">
    <property type="nucleotide sequence ID" value="NZ_JAYESH010000002.1"/>
</dbReference>
<organism evidence="5 6">
    <name type="scientific">Nocardia implantans</name>
    <dbReference type="NCBI Taxonomy" id="3108168"/>
    <lineage>
        <taxon>Bacteria</taxon>
        <taxon>Bacillati</taxon>
        <taxon>Actinomycetota</taxon>
        <taxon>Actinomycetes</taxon>
        <taxon>Mycobacteriales</taxon>
        <taxon>Nocardiaceae</taxon>
        <taxon>Nocardia</taxon>
    </lineage>
</organism>
<keyword evidence="6" id="KW-1185">Reference proteome</keyword>
<keyword evidence="2" id="KW-0238">DNA-binding</keyword>
<dbReference type="InterPro" id="IPR036388">
    <property type="entry name" value="WH-like_DNA-bd_sf"/>
</dbReference>
<evidence type="ECO:0000256" key="1">
    <source>
        <dbReference type="ARBA" id="ARBA00023015"/>
    </source>
</evidence>
<evidence type="ECO:0000259" key="4">
    <source>
        <dbReference type="PROSITE" id="PS50995"/>
    </source>
</evidence>
<gene>
    <name evidence="5" type="ORF">U3653_31340</name>
</gene>
<evidence type="ECO:0000256" key="2">
    <source>
        <dbReference type="ARBA" id="ARBA00023125"/>
    </source>
</evidence>
<reference evidence="5 6" key="1">
    <citation type="submission" date="2023-12" db="EMBL/GenBank/DDBJ databases">
        <title>novel species in genus Nocarida.</title>
        <authorList>
            <person name="Li Z."/>
        </authorList>
    </citation>
    <scope>NUCLEOTIDE SEQUENCE [LARGE SCALE GENOMIC DNA]</scope>
    <source>
        <strain evidence="5 6">CDC186</strain>
    </source>
</reference>
<name>A0ABU6B5A6_9NOCA</name>
<dbReference type="SMART" id="SM00347">
    <property type="entry name" value="HTH_MARR"/>
    <property type="match status" value="1"/>
</dbReference>
<evidence type="ECO:0000313" key="6">
    <source>
        <dbReference type="Proteomes" id="UP001348098"/>
    </source>
</evidence>
<accession>A0ABU6B5A6</accession>
<dbReference type="InterPro" id="IPR036390">
    <property type="entry name" value="WH_DNA-bd_sf"/>
</dbReference>
<comment type="caution">
    <text evidence="5">The sequence shown here is derived from an EMBL/GenBank/DDBJ whole genome shotgun (WGS) entry which is preliminary data.</text>
</comment>
<dbReference type="InterPro" id="IPR039422">
    <property type="entry name" value="MarR/SlyA-like"/>
</dbReference>
<keyword evidence="3" id="KW-0804">Transcription</keyword>
<dbReference type="PANTHER" id="PTHR33164">
    <property type="entry name" value="TRANSCRIPTIONAL REGULATOR, MARR FAMILY"/>
    <property type="match status" value="1"/>
</dbReference>
<evidence type="ECO:0000313" key="5">
    <source>
        <dbReference type="EMBL" id="MEB3514539.1"/>
    </source>
</evidence>